<gene>
    <name evidence="1" type="ORF">P691DRAFT_39274</name>
</gene>
<sequence length="126" mass="14138">MWPSCRILICETPSVMYASCGHLNSSFSNYNGAFSQMTEPCTPLSTLLDQFRLLQEQYPWARATIVGGSPSTSCIVFRCYRASDGTLVNDHSILAVLESQPEGTEVMQEIFILPYFDIVGEKCFDY</sequence>
<dbReference type="EMBL" id="MU152139">
    <property type="protein sequence ID" value="KAF9440969.1"/>
    <property type="molecule type" value="Genomic_DNA"/>
</dbReference>
<proteinExistence type="predicted"/>
<organism evidence="1 2">
    <name type="scientific">Macrolepiota fuliginosa MF-IS2</name>
    <dbReference type="NCBI Taxonomy" id="1400762"/>
    <lineage>
        <taxon>Eukaryota</taxon>
        <taxon>Fungi</taxon>
        <taxon>Dikarya</taxon>
        <taxon>Basidiomycota</taxon>
        <taxon>Agaricomycotina</taxon>
        <taxon>Agaricomycetes</taxon>
        <taxon>Agaricomycetidae</taxon>
        <taxon>Agaricales</taxon>
        <taxon>Agaricineae</taxon>
        <taxon>Agaricaceae</taxon>
        <taxon>Macrolepiota</taxon>
    </lineage>
</organism>
<reference evidence="1" key="1">
    <citation type="submission" date="2020-11" db="EMBL/GenBank/DDBJ databases">
        <authorList>
            <consortium name="DOE Joint Genome Institute"/>
            <person name="Ahrendt S."/>
            <person name="Riley R."/>
            <person name="Andreopoulos W."/>
            <person name="Labutti K."/>
            <person name="Pangilinan J."/>
            <person name="Ruiz-Duenas F.J."/>
            <person name="Barrasa J.M."/>
            <person name="Sanchez-Garcia M."/>
            <person name="Camarero S."/>
            <person name="Miyauchi S."/>
            <person name="Serrano A."/>
            <person name="Linde D."/>
            <person name="Babiker R."/>
            <person name="Drula E."/>
            <person name="Ayuso-Fernandez I."/>
            <person name="Pacheco R."/>
            <person name="Padilla G."/>
            <person name="Ferreira P."/>
            <person name="Barriuso J."/>
            <person name="Kellner H."/>
            <person name="Castanera R."/>
            <person name="Alfaro M."/>
            <person name="Ramirez L."/>
            <person name="Pisabarro A.G."/>
            <person name="Kuo A."/>
            <person name="Tritt A."/>
            <person name="Lipzen A."/>
            <person name="He G."/>
            <person name="Yan M."/>
            <person name="Ng V."/>
            <person name="Cullen D."/>
            <person name="Martin F."/>
            <person name="Rosso M.-N."/>
            <person name="Henrissat B."/>
            <person name="Hibbett D."/>
            <person name="Martinez A.T."/>
            <person name="Grigoriev I.V."/>
        </authorList>
    </citation>
    <scope>NUCLEOTIDE SEQUENCE</scope>
    <source>
        <strain evidence="1">MF-IS2</strain>
    </source>
</reference>
<keyword evidence="2" id="KW-1185">Reference proteome</keyword>
<name>A0A9P5WZU7_9AGAR</name>
<protein>
    <submittedName>
        <fullName evidence="1">Uncharacterized protein</fullName>
    </submittedName>
</protein>
<accession>A0A9P5WZU7</accession>
<comment type="caution">
    <text evidence="1">The sequence shown here is derived from an EMBL/GenBank/DDBJ whole genome shotgun (WGS) entry which is preliminary data.</text>
</comment>
<dbReference type="Proteomes" id="UP000807342">
    <property type="component" value="Unassembled WGS sequence"/>
</dbReference>
<evidence type="ECO:0000313" key="2">
    <source>
        <dbReference type="Proteomes" id="UP000807342"/>
    </source>
</evidence>
<dbReference type="AlphaFoldDB" id="A0A9P5WZU7"/>
<evidence type="ECO:0000313" key="1">
    <source>
        <dbReference type="EMBL" id="KAF9440969.1"/>
    </source>
</evidence>